<dbReference type="EMBL" id="JAHEAC010000057">
    <property type="protein sequence ID" value="MBX8644371.1"/>
    <property type="molecule type" value="Genomic_DNA"/>
</dbReference>
<proteinExistence type="inferred from homology"/>
<dbReference type="PANTHER" id="PTHR43096">
    <property type="entry name" value="DNAJ HOMOLOG 1, MITOCHONDRIAL-RELATED"/>
    <property type="match status" value="1"/>
</dbReference>
<evidence type="ECO:0000256" key="10">
    <source>
        <dbReference type="PROSITE-ProRule" id="PRU00546"/>
    </source>
</evidence>
<keyword evidence="2 9" id="KW-0235">DNA replication</keyword>
<dbReference type="Pfam" id="PF00684">
    <property type="entry name" value="DnaJ_CXXCXGXG"/>
    <property type="match status" value="1"/>
</dbReference>
<dbReference type="InterPro" id="IPR036410">
    <property type="entry name" value="HSP_DnaJ_Cys-rich_dom_sf"/>
</dbReference>
<evidence type="ECO:0000313" key="15">
    <source>
        <dbReference type="Proteomes" id="UP000716004"/>
    </source>
</evidence>
<feature type="binding site" evidence="9">
    <location>
        <position position="175"/>
    </location>
    <ligand>
        <name>Zn(2+)</name>
        <dbReference type="ChEBI" id="CHEBI:29105"/>
        <label>2</label>
    </ligand>
</feature>
<feature type="binding site" evidence="9">
    <location>
        <position position="201"/>
    </location>
    <ligand>
        <name>Zn(2+)</name>
        <dbReference type="ChEBI" id="CHEBI:29105"/>
        <label>2</label>
    </ligand>
</feature>
<dbReference type="FunFam" id="1.10.287.110:FF:000034">
    <property type="entry name" value="Chaperone protein DnaJ"/>
    <property type="match status" value="1"/>
</dbReference>
<dbReference type="EMBL" id="JAGVSJ010000019">
    <property type="protein sequence ID" value="MBX8632276.1"/>
    <property type="molecule type" value="Genomic_DNA"/>
</dbReference>
<keyword evidence="3 9" id="KW-0479">Metal-binding</keyword>
<feature type="binding site" evidence="9">
    <location>
        <position position="215"/>
    </location>
    <ligand>
        <name>Zn(2+)</name>
        <dbReference type="ChEBI" id="CHEBI:29105"/>
        <label>1</label>
    </ligand>
</feature>
<keyword evidence="6 9" id="KW-0862">Zinc</keyword>
<keyword evidence="7 9" id="KW-0346">Stress response</keyword>
<evidence type="ECO:0000256" key="8">
    <source>
        <dbReference type="ARBA" id="ARBA00023186"/>
    </source>
</evidence>
<dbReference type="InterPro" id="IPR012724">
    <property type="entry name" value="DnaJ"/>
</dbReference>
<dbReference type="Pfam" id="PF00226">
    <property type="entry name" value="DnaJ"/>
    <property type="match status" value="1"/>
</dbReference>
<comment type="function">
    <text evidence="9">Participates actively in the response to hyperosmotic and heat shock by preventing the aggregation of stress-denatured proteins and by disaggregating proteins, also in an autonomous, DnaK-independent fashion. Unfolded proteins bind initially to DnaJ; upon interaction with the DnaJ-bound protein, DnaK hydrolyzes its bound ATP, resulting in the formation of a stable complex. GrpE releases ADP from DnaK; ATP binding to DnaK triggers the release of the substrate protein, thus completing the reaction cycle. Several rounds of ATP-dependent interactions between DnaJ, DnaK and GrpE are required for fully efficient folding. Also involved, together with DnaK and GrpE, in the DNA replication of plasmids through activation of initiation proteins.</text>
</comment>
<gene>
    <name evidence="9 13" type="primary">dnaJ</name>
    <name evidence="13" type="ORF">J9259_07165</name>
    <name evidence="14" type="ORF">KIY12_06600</name>
</gene>
<dbReference type="FunFam" id="2.10.230.10:FF:000002">
    <property type="entry name" value="Molecular chaperone DnaJ"/>
    <property type="match status" value="1"/>
</dbReference>
<feature type="binding site" evidence="9">
    <location>
        <position position="198"/>
    </location>
    <ligand>
        <name>Zn(2+)</name>
        <dbReference type="ChEBI" id="CHEBI:29105"/>
        <label>2</label>
    </ligand>
</feature>
<dbReference type="CDD" id="cd06257">
    <property type="entry name" value="DnaJ"/>
    <property type="match status" value="1"/>
</dbReference>
<dbReference type="GO" id="GO:0005737">
    <property type="term" value="C:cytoplasm"/>
    <property type="evidence" value="ECO:0007669"/>
    <property type="project" value="UniProtKB-SubCell"/>
</dbReference>
<evidence type="ECO:0000259" key="11">
    <source>
        <dbReference type="PROSITE" id="PS50076"/>
    </source>
</evidence>
<keyword evidence="1 9" id="KW-0963">Cytoplasm</keyword>
<sequence>MAKDYYAVLGVSKNATPEEIKRAYRKLAQKYHPDVAKIDRKEAEEKFKDISEAYEVLMDPEKRRNYDTYGSEAVNFGGGGFDWSNFTHFQDISDIFSSFGFGGGGSIFDVFFGQQGQRRGTYPETGASLQYDLEITLEEVNSGSTRTLEIPRPVVCRECGGTGADGGKLDTCPTCGGKGQLTYRQNTLGGNFVTVRTCSTCGGRGKVIRSRCRYCNGTGRVQTVSRIEVAIPKGAEDGMRLRIPGAGEPGINGGPPGDLYVVLNVRKHSVFDREGENLFYTVEVPFTVAALGGEVDVPHLSGKARLQIPPGTQPGTGLKLAGLGLPRLNGRGNGDLFVTVKVRIPRKLTSEQKELLRKFDSIEEEKGKGFFSRLKNA</sequence>
<evidence type="ECO:0000256" key="2">
    <source>
        <dbReference type="ARBA" id="ARBA00022705"/>
    </source>
</evidence>
<evidence type="ECO:0000313" key="13">
    <source>
        <dbReference type="EMBL" id="MBX8632276.1"/>
    </source>
</evidence>
<comment type="cofactor">
    <cofactor evidence="9">
        <name>Zn(2+)</name>
        <dbReference type="ChEBI" id="CHEBI:29105"/>
    </cofactor>
    <text evidence="9">Binds 2 Zn(2+) ions per monomer.</text>
</comment>
<dbReference type="GO" id="GO:0006260">
    <property type="term" value="P:DNA replication"/>
    <property type="evidence" value="ECO:0007669"/>
    <property type="project" value="UniProtKB-KW"/>
</dbReference>
<dbReference type="Pfam" id="PF01556">
    <property type="entry name" value="DnaJ_C"/>
    <property type="match status" value="1"/>
</dbReference>
<evidence type="ECO:0000313" key="14">
    <source>
        <dbReference type="EMBL" id="MBX8644371.1"/>
    </source>
</evidence>
<keyword evidence="8 9" id="KW-0143">Chaperone</keyword>
<dbReference type="AlphaFoldDB" id="A0A8J7YQ54"/>
<dbReference type="HAMAP" id="MF_01152">
    <property type="entry name" value="DnaJ"/>
    <property type="match status" value="1"/>
</dbReference>
<dbReference type="FunFam" id="2.60.260.20:FF:000005">
    <property type="entry name" value="Chaperone protein dnaJ 1, mitochondrial"/>
    <property type="match status" value="1"/>
</dbReference>
<feature type="repeat" description="CXXCXGXG motif" evidence="9">
    <location>
        <begin position="156"/>
        <end position="163"/>
    </location>
</feature>
<dbReference type="GO" id="GO:0005524">
    <property type="term" value="F:ATP binding"/>
    <property type="evidence" value="ECO:0007669"/>
    <property type="project" value="InterPro"/>
</dbReference>
<evidence type="ECO:0000256" key="9">
    <source>
        <dbReference type="HAMAP-Rule" id="MF_01152"/>
    </source>
</evidence>
<reference evidence="13" key="1">
    <citation type="submission" date="2021-04" db="EMBL/GenBank/DDBJ databases">
        <title>Genomic insights into ecological role and evolution of a novel Thermoplasmata order Candidatus Sysuiplasmatales.</title>
        <authorList>
            <person name="Yuan Y."/>
        </authorList>
    </citation>
    <scope>NUCLEOTIDE SEQUENCE</scope>
    <source>
        <strain evidence="14">TUT19-bin139</strain>
        <strain evidence="13">YP2-bin.285</strain>
    </source>
</reference>
<dbReference type="GO" id="GO:0008270">
    <property type="term" value="F:zinc ion binding"/>
    <property type="evidence" value="ECO:0007669"/>
    <property type="project" value="UniProtKB-UniRule"/>
</dbReference>
<dbReference type="PROSITE" id="PS51188">
    <property type="entry name" value="ZF_CR"/>
    <property type="match status" value="1"/>
</dbReference>
<dbReference type="Gene3D" id="1.10.287.110">
    <property type="entry name" value="DnaJ domain"/>
    <property type="match status" value="1"/>
</dbReference>
<feature type="repeat" description="CXXCXGXG motif" evidence="9">
    <location>
        <begin position="212"/>
        <end position="219"/>
    </location>
</feature>
<dbReference type="GO" id="GO:0016491">
    <property type="term" value="F:oxidoreductase activity"/>
    <property type="evidence" value="ECO:0007669"/>
    <property type="project" value="UniProtKB-KW"/>
</dbReference>
<comment type="subunit">
    <text evidence="9">Homodimer.</text>
</comment>
<feature type="binding site" evidence="9">
    <location>
        <position position="159"/>
    </location>
    <ligand>
        <name>Zn(2+)</name>
        <dbReference type="ChEBI" id="CHEBI:29105"/>
        <label>1</label>
    </ligand>
</feature>
<name>A0A8J7YQ54_9ARCH</name>
<dbReference type="Proteomes" id="UP000750197">
    <property type="component" value="Unassembled WGS sequence"/>
</dbReference>
<dbReference type="InterPro" id="IPR001305">
    <property type="entry name" value="HSP_DnaJ_Cys-rich_dom"/>
</dbReference>
<feature type="binding site" evidence="9">
    <location>
        <position position="156"/>
    </location>
    <ligand>
        <name>Zn(2+)</name>
        <dbReference type="ChEBI" id="CHEBI:29105"/>
        <label>1</label>
    </ligand>
</feature>
<dbReference type="NCBIfam" id="TIGR02349">
    <property type="entry name" value="DnaJ_bact"/>
    <property type="match status" value="1"/>
</dbReference>
<keyword evidence="4 9" id="KW-0677">Repeat</keyword>
<dbReference type="InterPro" id="IPR001623">
    <property type="entry name" value="DnaJ_domain"/>
</dbReference>
<dbReference type="PANTHER" id="PTHR43096:SF48">
    <property type="entry name" value="CHAPERONE PROTEIN DNAJ"/>
    <property type="match status" value="1"/>
</dbReference>
<dbReference type="PROSITE" id="PS50076">
    <property type="entry name" value="DNAJ_2"/>
    <property type="match status" value="1"/>
</dbReference>
<dbReference type="Proteomes" id="UP000716004">
    <property type="component" value="Unassembled WGS sequence"/>
</dbReference>
<comment type="similarity">
    <text evidence="9">Belongs to the DnaJ family.</text>
</comment>
<dbReference type="SUPFAM" id="SSF49493">
    <property type="entry name" value="HSP40/DnaJ peptide-binding domain"/>
    <property type="match status" value="2"/>
</dbReference>
<keyword evidence="5 9" id="KW-0863">Zinc-finger</keyword>
<dbReference type="Gene3D" id="2.10.230.10">
    <property type="entry name" value="Heat shock protein DnaJ, cysteine-rich domain"/>
    <property type="match status" value="1"/>
</dbReference>
<dbReference type="NCBIfam" id="NF008035">
    <property type="entry name" value="PRK10767.1"/>
    <property type="match status" value="1"/>
</dbReference>
<dbReference type="GO" id="GO:0042026">
    <property type="term" value="P:protein refolding"/>
    <property type="evidence" value="ECO:0007669"/>
    <property type="project" value="TreeGrafter"/>
</dbReference>
<feature type="zinc finger region" description="CR-type" evidence="10">
    <location>
        <begin position="143"/>
        <end position="224"/>
    </location>
</feature>
<dbReference type="SUPFAM" id="SSF57938">
    <property type="entry name" value="DnaJ/Hsp40 cysteine-rich domain"/>
    <property type="match status" value="1"/>
</dbReference>
<keyword evidence="13" id="KW-0560">Oxidoreductase</keyword>
<dbReference type="InterPro" id="IPR036869">
    <property type="entry name" value="J_dom_sf"/>
</dbReference>
<feature type="domain" description="J" evidence="11">
    <location>
        <begin position="4"/>
        <end position="70"/>
    </location>
</feature>
<feature type="repeat" description="CXXCXGXG motif" evidence="9">
    <location>
        <begin position="198"/>
        <end position="205"/>
    </location>
</feature>
<dbReference type="GO" id="GO:0031072">
    <property type="term" value="F:heat shock protein binding"/>
    <property type="evidence" value="ECO:0007669"/>
    <property type="project" value="InterPro"/>
</dbReference>
<comment type="domain">
    <text evidence="9">The J domain is necessary and sufficient to stimulate DnaK ATPase activity. Zinc center 1 plays an important role in the autonomous, DnaK-independent chaperone activity of DnaJ. Zinc center 2 is essential for interaction with DnaK and for DnaJ activity.</text>
</comment>
<evidence type="ECO:0000256" key="6">
    <source>
        <dbReference type="ARBA" id="ARBA00022833"/>
    </source>
</evidence>
<dbReference type="PRINTS" id="PR00625">
    <property type="entry name" value="JDOMAIN"/>
</dbReference>
<feature type="binding site" evidence="9">
    <location>
        <position position="172"/>
    </location>
    <ligand>
        <name>Zn(2+)</name>
        <dbReference type="ChEBI" id="CHEBI:29105"/>
        <label>2</label>
    </ligand>
</feature>
<feature type="repeat" description="CXXCXGXG motif" evidence="9">
    <location>
        <begin position="172"/>
        <end position="179"/>
    </location>
</feature>
<dbReference type="InterPro" id="IPR008971">
    <property type="entry name" value="HSP40/DnaJ_pept-bd"/>
</dbReference>
<comment type="caution">
    <text evidence="13">The sequence shown here is derived from an EMBL/GenBank/DDBJ whole genome shotgun (WGS) entry which is preliminary data.</text>
</comment>
<dbReference type="InterPro" id="IPR002939">
    <property type="entry name" value="DnaJ_C"/>
</dbReference>
<accession>A0A8J7YQ54</accession>
<dbReference type="SUPFAM" id="SSF46565">
    <property type="entry name" value="Chaperone J-domain"/>
    <property type="match status" value="1"/>
</dbReference>
<evidence type="ECO:0000256" key="1">
    <source>
        <dbReference type="ARBA" id="ARBA00022490"/>
    </source>
</evidence>
<feature type="domain" description="CR-type" evidence="12">
    <location>
        <begin position="143"/>
        <end position="224"/>
    </location>
</feature>
<evidence type="ECO:0000259" key="12">
    <source>
        <dbReference type="PROSITE" id="PS51188"/>
    </source>
</evidence>
<dbReference type="CDD" id="cd10719">
    <property type="entry name" value="DnaJ_zf"/>
    <property type="match status" value="1"/>
</dbReference>
<dbReference type="PROSITE" id="PS00636">
    <property type="entry name" value="DNAJ_1"/>
    <property type="match status" value="1"/>
</dbReference>
<evidence type="ECO:0000256" key="4">
    <source>
        <dbReference type="ARBA" id="ARBA00022737"/>
    </source>
</evidence>
<feature type="binding site" evidence="9">
    <location>
        <position position="212"/>
    </location>
    <ligand>
        <name>Zn(2+)</name>
        <dbReference type="ChEBI" id="CHEBI:29105"/>
        <label>1</label>
    </ligand>
</feature>
<evidence type="ECO:0000256" key="3">
    <source>
        <dbReference type="ARBA" id="ARBA00022723"/>
    </source>
</evidence>
<dbReference type="Gene3D" id="2.60.260.20">
    <property type="entry name" value="Urease metallochaperone UreE, N-terminal domain"/>
    <property type="match status" value="2"/>
</dbReference>
<dbReference type="CDD" id="cd10747">
    <property type="entry name" value="DnaJ_C"/>
    <property type="match status" value="1"/>
</dbReference>
<dbReference type="GO" id="GO:0051082">
    <property type="term" value="F:unfolded protein binding"/>
    <property type="evidence" value="ECO:0007669"/>
    <property type="project" value="UniProtKB-UniRule"/>
</dbReference>
<dbReference type="SMART" id="SM00271">
    <property type="entry name" value="DnaJ"/>
    <property type="match status" value="1"/>
</dbReference>
<evidence type="ECO:0000256" key="7">
    <source>
        <dbReference type="ARBA" id="ARBA00023016"/>
    </source>
</evidence>
<dbReference type="InterPro" id="IPR018253">
    <property type="entry name" value="DnaJ_domain_CS"/>
</dbReference>
<evidence type="ECO:0000256" key="5">
    <source>
        <dbReference type="ARBA" id="ARBA00022771"/>
    </source>
</evidence>
<protein>
    <recommendedName>
        <fullName evidence="9">Chaperone protein DnaJ</fullName>
    </recommendedName>
</protein>
<dbReference type="GO" id="GO:0009408">
    <property type="term" value="P:response to heat"/>
    <property type="evidence" value="ECO:0007669"/>
    <property type="project" value="InterPro"/>
</dbReference>
<comment type="subcellular location">
    <subcellularLocation>
        <location evidence="9">Cytoplasm</location>
    </subcellularLocation>
</comment>
<organism evidence="13 15">
    <name type="scientific">Candidatus Sysuiplasma superficiale</name>
    <dbReference type="NCBI Taxonomy" id="2823368"/>
    <lineage>
        <taxon>Archaea</taxon>
        <taxon>Methanobacteriati</taxon>
        <taxon>Thermoplasmatota</taxon>
        <taxon>Thermoplasmata</taxon>
        <taxon>Candidatus Sysuiplasmatales</taxon>
        <taxon>Candidatus Sysuiplasmataceae</taxon>
        <taxon>Candidatus Sysuiplasma</taxon>
    </lineage>
</organism>